<organism evidence="5 6">
    <name type="scientific">Camelliibacillus cellulosilyticus</name>
    <dbReference type="NCBI Taxonomy" id="2174486"/>
    <lineage>
        <taxon>Bacteria</taxon>
        <taxon>Bacillati</taxon>
        <taxon>Bacillota</taxon>
        <taxon>Bacilli</taxon>
        <taxon>Bacillales</taxon>
        <taxon>Sporolactobacillaceae</taxon>
        <taxon>Camelliibacillus</taxon>
    </lineage>
</organism>
<dbReference type="SUPFAM" id="SSF53448">
    <property type="entry name" value="Nucleotide-diphospho-sugar transferases"/>
    <property type="match status" value="1"/>
</dbReference>
<keyword evidence="3" id="KW-0808">Transferase</keyword>
<accession>A0ABV9GS23</accession>
<comment type="similarity">
    <text evidence="1">Belongs to the glycosyltransferase 2 family.</text>
</comment>
<sequence length="347" mass="40892">MEPKVSVVVPVFKVEQYLERCINSLLHQTYKNLEIILVDDGSPDRCGEMIEAYAKKDNRVVAVHQKNAGLSAARNTGMRHATGVWTVFVDSDDWLAHRMIERLVRTGERFGADVVQAAFYYAYDDYLLYDHRYFAQDDAPTVLKKKQLMAALVENEKVKNFAWGKLYKTALIKDIPFKKGVIFEDVFWAHLVMHKANTYVLVHEPLYYYYQRTDSIVATYTTRNLDMLRGLKERHAFIEAHYKELIATSHKVILRSCFIHYHLLAKNKQKDRGGLYRRYIRLYIKQNDRQLLRAVRDDRLLRRQMRLFKLHPYLYLTGDLIERVLRKIGIMTRPEALKRVDLQEEGA</sequence>
<dbReference type="RefSeq" id="WP_376847171.1">
    <property type="nucleotide sequence ID" value="NZ_JBHSFW010000015.1"/>
</dbReference>
<dbReference type="CDD" id="cd00761">
    <property type="entry name" value="Glyco_tranf_GTA_type"/>
    <property type="match status" value="1"/>
</dbReference>
<evidence type="ECO:0000256" key="1">
    <source>
        <dbReference type="ARBA" id="ARBA00006739"/>
    </source>
</evidence>
<dbReference type="EMBL" id="JBHSFW010000015">
    <property type="protein sequence ID" value="MFC4620082.1"/>
    <property type="molecule type" value="Genomic_DNA"/>
</dbReference>
<dbReference type="Proteomes" id="UP001596022">
    <property type="component" value="Unassembled WGS sequence"/>
</dbReference>
<dbReference type="PANTHER" id="PTHR22916">
    <property type="entry name" value="GLYCOSYLTRANSFERASE"/>
    <property type="match status" value="1"/>
</dbReference>
<dbReference type="PANTHER" id="PTHR22916:SF51">
    <property type="entry name" value="GLYCOSYLTRANSFERASE EPSH-RELATED"/>
    <property type="match status" value="1"/>
</dbReference>
<evidence type="ECO:0000259" key="4">
    <source>
        <dbReference type="Pfam" id="PF00535"/>
    </source>
</evidence>
<evidence type="ECO:0000313" key="6">
    <source>
        <dbReference type="Proteomes" id="UP001596022"/>
    </source>
</evidence>
<evidence type="ECO:0000313" key="5">
    <source>
        <dbReference type="EMBL" id="MFC4620082.1"/>
    </source>
</evidence>
<gene>
    <name evidence="5" type="ORF">ACFO4N_15320</name>
</gene>
<name>A0ABV9GS23_9BACL</name>
<dbReference type="InterPro" id="IPR029044">
    <property type="entry name" value="Nucleotide-diphossugar_trans"/>
</dbReference>
<evidence type="ECO:0000256" key="3">
    <source>
        <dbReference type="ARBA" id="ARBA00022679"/>
    </source>
</evidence>
<feature type="domain" description="Glycosyltransferase 2-like" evidence="4">
    <location>
        <begin position="6"/>
        <end position="145"/>
    </location>
</feature>
<keyword evidence="6" id="KW-1185">Reference proteome</keyword>
<dbReference type="Gene3D" id="3.90.550.10">
    <property type="entry name" value="Spore Coat Polysaccharide Biosynthesis Protein SpsA, Chain A"/>
    <property type="match status" value="1"/>
</dbReference>
<reference evidence="6" key="1">
    <citation type="journal article" date="2019" name="Int. J. Syst. Evol. Microbiol.">
        <title>The Global Catalogue of Microorganisms (GCM) 10K type strain sequencing project: providing services to taxonomists for standard genome sequencing and annotation.</title>
        <authorList>
            <consortium name="The Broad Institute Genomics Platform"/>
            <consortium name="The Broad Institute Genome Sequencing Center for Infectious Disease"/>
            <person name="Wu L."/>
            <person name="Ma J."/>
        </authorList>
    </citation>
    <scope>NUCLEOTIDE SEQUENCE [LARGE SCALE GENOMIC DNA]</scope>
    <source>
        <strain evidence="6">CGMCC 1.16306</strain>
    </source>
</reference>
<dbReference type="Pfam" id="PF00535">
    <property type="entry name" value="Glycos_transf_2"/>
    <property type="match status" value="1"/>
</dbReference>
<keyword evidence="2" id="KW-0328">Glycosyltransferase</keyword>
<dbReference type="InterPro" id="IPR001173">
    <property type="entry name" value="Glyco_trans_2-like"/>
</dbReference>
<evidence type="ECO:0000256" key="2">
    <source>
        <dbReference type="ARBA" id="ARBA00022676"/>
    </source>
</evidence>
<protein>
    <submittedName>
        <fullName evidence="5">Glycosyltransferase family 2 protein</fullName>
    </submittedName>
</protein>
<comment type="caution">
    <text evidence="5">The sequence shown here is derived from an EMBL/GenBank/DDBJ whole genome shotgun (WGS) entry which is preliminary data.</text>
</comment>
<proteinExistence type="inferred from homology"/>